<dbReference type="Pfam" id="PF00589">
    <property type="entry name" value="Phage_integrase"/>
    <property type="match status" value="1"/>
</dbReference>
<gene>
    <name evidence="4" type="ORF">S03H2_58590</name>
</gene>
<comment type="caution">
    <text evidence="4">The sequence shown here is derived from an EMBL/GenBank/DDBJ whole genome shotgun (WGS) entry which is preliminary data.</text>
</comment>
<dbReference type="AlphaFoldDB" id="X1J3A1"/>
<evidence type="ECO:0000259" key="3">
    <source>
        <dbReference type="PROSITE" id="PS51898"/>
    </source>
</evidence>
<evidence type="ECO:0000256" key="2">
    <source>
        <dbReference type="ARBA" id="ARBA00023172"/>
    </source>
</evidence>
<dbReference type="InterPro" id="IPR011010">
    <property type="entry name" value="DNA_brk_join_enz"/>
</dbReference>
<protein>
    <recommendedName>
        <fullName evidence="3">Tyr recombinase domain-containing protein</fullName>
    </recommendedName>
</protein>
<dbReference type="GO" id="GO:0006310">
    <property type="term" value="P:DNA recombination"/>
    <property type="evidence" value="ECO:0007669"/>
    <property type="project" value="UniProtKB-KW"/>
</dbReference>
<accession>X1J3A1</accession>
<organism evidence="4">
    <name type="scientific">marine sediment metagenome</name>
    <dbReference type="NCBI Taxonomy" id="412755"/>
    <lineage>
        <taxon>unclassified sequences</taxon>
        <taxon>metagenomes</taxon>
        <taxon>ecological metagenomes</taxon>
    </lineage>
</organism>
<feature type="domain" description="Tyr recombinase" evidence="3">
    <location>
        <begin position="1"/>
        <end position="98"/>
    </location>
</feature>
<dbReference type="GO" id="GO:0003677">
    <property type="term" value="F:DNA binding"/>
    <property type="evidence" value="ECO:0007669"/>
    <property type="project" value="UniProtKB-KW"/>
</dbReference>
<feature type="non-terminal residue" evidence="4">
    <location>
        <position position="1"/>
    </location>
</feature>
<keyword evidence="1" id="KW-0238">DNA-binding</keyword>
<evidence type="ECO:0000256" key="1">
    <source>
        <dbReference type="ARBA" id="ARBA00023125"/>
    </source>
</evidence>
<dbReference type="InterPro" id="IPR002104">
    <property type="entry name" value="Integrase_catalytic"/>
</dbReference>
<evidence type="ECO:0000313" key="4">
    <source>
        <dbReference type="EMBL" id="GAH89176.1"/>
    </source>
</evidence>
<dbReference type="PANTHER" id="PTHR30349:SF41">
    <property type="entry name" value="INTEGRASE_RECOMBINASE PROTEIN MJ0367-RELATED"/>
    <property type="match status" value="1"/>
</dbReference>
<dbReference type="InterPro" id="IPR050090">
    <property type="entry name" value="Tyrosine_recombinase_XerCD"/>
</dbReference>
<name>X1J3A1_9ZZZZ</name>
<reference evidence="4" key="1">
    <citation type="journal article" date="2014" name="Front. Microbiol.">
        <title>High frequency of phylogenetically diverse reductive dehalogenase-homologous genes in deep subseafloor sedimentary metagenomes.</title>
        <authorList>
            <person name="Kawai M."/>
            <person name="Futagami T."/>
            <person name="Toyoda A."/>
            <person name="Takaki Y."/>
            <person name="Nishi S."/>
            <person name="Hori S."/>
            <person name="Arai W."/>
            <person name="Tsubouchi T."/>
            <person name="Morono Y."/>
            <person name="Uchiyama I."/>
            <person name="Ito T."/>
            <person name="Fujiyama A."/>
            <person name="Inagaki F."/>
            <person name="Takami H."/>
        </authorList>
    </citation>
    <scope>NUCLEOTIDE SEQUENCE</scope>
    <source>
        <strain evidence="4">Expedition CK06-06</strain>
    </source>
</reference>
<dbReference type="InterPro" id="IPR013762">
    <property type="entry name" value="Integrase-like_cat_sf"/>
</dbReference>
<proteinExistence type="predicted"/>
<keyword evidence="2" id="KW-0233">DNA recombination</keyword>
<dbReference type="Gene3D" id="1.10.443.10">
    <property type="entry name" value="Intergrase catalytic core"/>
    <property type="match status" value="1"/>
</dbReference>
<dbReference type="PROSITE" id="PS51898">
    <property type="entry name" value="TYR_RECOMBINASE"/>
    <property type="match status" value="1"/>
</dbReference>
<dbReference type="SUPFAM" id="SSF56349">
    <property type="entry name" value="DNA breaking-rejoining enzymes"/>
    <property type="match status" value="1"/>
</dbReference>
<dbReference type="GO" id="GO:0015074">
    <property type="term" value="P:DNA integration"/>
    <property type="evidence" value="ECO:0007669"/>
    <property type="project" value="InterPro"/>
</dbReference>
<sequence length="134" mass="14990">RLLALRNGAGIEQHIFLGKRGPMTYQGIYKLVRHLCHQAGIDGKRCSPHTLRHTFATNYAAAEGCDPKVLQDILGHKDFKTTLRYIQNNPIRMARNHSRCTPLKVLDRAAQGVLFDTSQAVKEAEAILAEKEAN</sequence>
<dbReference type="CDD" id="cd00397">
    <property type="entry name" value="DNA_BRE_C"/>
    <property type="match status" value="1"/>
</dbReference>
<dbReference type="PANTHER" id="PTHR30349">
    <property type="entry name" value="PHAGE INTEGRASE-RELATED"/>
    <property type="match status" value="1"/>
</dbReference>
<dbReference type="EMBL" id="BARU01037630">
    <property type="protein sequence ID" value="GAH89176.1"/>
    <property type="molecule type" value="Genomic_DNA"/>
</dbReference>